<accession>A0A0N4TIJ5</accession>
<reference evidence="2 3" key="2">
    <citation type="submission" date="2018-11" db="EMBL/GenBank/DDBJ databases">
        <authorList>
            <consortium name="Pathogen Informatics"/>
        </authorList>
    </citation>
    <scope>NUCLEOTIDE SEQUENCE [LARGE SCALE GENOMIC DNA]</scope>
</reference>
<sequence length="98" mass="11624">MTVSYVYCVHLRLCKTDRETTEIVHARRTEESIENVVKTQTDQKTKTHTYKGRRMRNRDKTRVSEVRALNWLYWREMCGRDGDKLIVQACPVAVTHLI</sequence>
<name>A0A0N4TIJ5_BRUPA</name>
<feature type="compositionally biased region" description="Basic residues" evidence="1">
    <location>
        <begin position="46"/>
        <end position="57"/>
    </location>
</feature>
<dbReference type="Proteomes" id="UP000278627">
    <property type="component" value="Unassembled WGS sequence"/>
</dbReference>
<reference evidence="4" key="1">
    <citation type="submission" date="2017-02" db="UniProtKB">
        <authorList>
            <consortium name="WormBaseParasite"/>
        </authorList>
    </citation>
    <scope>IDENTIFICATION</scope>
</reference>
<gene>
    <name evidence="2" type="ORF">BPAG_LOCUS8019</name>
</gene>
<proteinExistence type="predicted"/>
<feature type="region of interest" description="Disordered" evidence="1">
    <location>
        <begin position="37"/>
        <end position="57"/>
    </location>
</feature>
<evidence type="ECO:0000313" key="4">
    <source>
        <dbReference type="WBParaSite" id="BPAG_0000805701-mRNA-1"/>
    </source>
</evidence>
<evidence type="ECO:0000313" key="3">
    <source>
        <dbReference type="Proteomes" id="UP000278627"/>
    </source>
</evidence>
<organism evidence="4">
    <name type="scientific">Brugia pahangi</name>
    <name type="common">Filarial nematode worm</name>
    <dbReference type="NCBI Taxonomy" id="6280"/>
    <lineage>
        <taxon>Eukaryota</taxon>
        <taxon>Metazoa</taxon>
        <taxon>Ecdysozoa</taxon>
        <taxon>Nematoda</taxon>
        <taxon>Chromadorea</taxon>
        <taxon>Rhabditida</taxon>
        <taxon>Spirurina</taxon>
        <taxon>Spiruromorpha</taxon>
        <taxon>Filarioidea</taxon>
        <taxon>Onchocercidae</taxon>
        <taxon>Brugia</taxon>
    </lineage>
</organism>
<dbReference type="WBParaSite" id="BPAG_0000805701-mRNA-1">
    <property type="protein sequence ID" value="BPAG_0000805701-mRNA-1"/>
    <property type="gene ID" value="BPAG_0000805701"/>
</dbReference>
<protein>
    <submittedName>
        <fullName evidence="4">Transposase</fullName>
    </submittedName>
</protein>
<evidence type="ECO:0000256" key="1">
    <source>
        <dbReference type="SAM" id="MobiDB-lite"/>
    </source>
</evidence>
<dbReference type="AlphaFoldDB" id="A0A0N4TIJ5"/>
<evidence type="ECO:0000313" key="2">
    <source>
        <dbReference type="EMBL" id="VDN89205.1"/>
    </source>
</evidence>
<dbReference type="EMBL" id="UZAD01013130">
    <property type="protein sequence ID" value="VDN89205.1"/>
    <property type="molecule type" value="Genomic_DNA"/>
</dbReference>
<keyword evidence="3" id="KW-1185">Reference proteome</keyword>